<dbReference type="InterPro" id="IPR029058">
    <property type="entry name" value="AB_hydrolase_fold"/>
</dbReference>
<accession>A0A370HAG9</accession>
<sequence length="587" mass="60827">MIGVATAALGTAMALGWQSAVSSAAPATADSDCPALYALGVQGTGQSSPDAAPTDDTGMLSNIFAPMLAAEPYRTERAYVPYDAGFGGAVPGGNVSYMESVLGGLERLRSMAESVADRCPRTRLALAGYSQGAHIVSIFAQEIGAGRSPIPADRVAAVALMGDPTRLPDAPLFPGVPDQISPEPPPGTIADGLAHLIGEQPQTTGGGIGPVRDLASDFGALTGRVASFCIPGDLTCDAPTASPVLHMLVNIAGQALLPPDDPMAALSSIADALGRTVREAATDVVQHDIQGLSPGTLAWNQGKTLSERLAEASDPRALLDPYTGQPSLIIVATIAVNALTSILGTVLGYRDVGDIMAMADRDPLGALALLARKVFTTVPTRTPAPKVRQLVGQAFDALSRLITDNTELASPETWVKYRDTVVQHGAYAAAAITAGRTPTGFIADWFIALARIRQAPVAKLPVPPDLRVVAPAPPQAPPPPVSRPPQEPAAPRPLADPPPTTGAPARTEAPAVPPEPVAALEERTRVSRNLTWMLLLSEGACLLYGGRRTLLLDIPTTEYLRAAIHYTARGTAPNSAGMRVFDSTTSG</sequence>
<dbReference type="PANTHER" id="PTHR33630">
    <property type="entry name" value="CUTINASE RV1984C-RELATED-RELATED"/>
    <property type="match status" value="1"/>
</dbReference>
<reference evidence="7 8" key="1">
    <citation type="submission" date="2018-07" db="EMBL/GenBank/DDBJ databases">
        <title>Genomic Encyclopedia of Type Strains, Phase IV (KMG-IV): sequencing the most valuable type-strain genomes for metagenomic binning, comparative biology and taxonomic classification.</title>
        <authorList>
            <person name="Goeker M."/>
        </authorList>
    </citation>
    <scope>NUCLEOTIDE SEQUENCE [LARGE SCALE GENOMIC DNA]</scope>
    <source>
        <strain evidence="7 8">DSM 44952</strain>
    </source>
</reference>
<evidence type="ECO:0000256" key="5">
    <source>
        <dbReference type="SAM" id="MobiDB-lite"/>
    </source>
</evidence>
<evidence type="ECO:0000256" key="6">
    <source>
        <dbReference type="SAM" id="SignalP"/>
    </source>
</evidence>
<organism evidence="7 8">
    <name type="scientific">Nocardia mexicana</name>
    <dbReference type="NCBI Taxonomy" id="279262"/>
    <lineage>
        <taxon>Bacteria</taxon>
        <taxon>Bacillati</taxon>
        <taxon>Actinomycetota</taxon>
        <taxon>Actinomycetes</taxon>
        <taxon>Mycobacteriales</taxon>
        <taxon>Nocardiaceae</taxon>
        <taxon>Nocardia</taxon>
    </lineage>
</organism>
<keyword evidence="2" id="KW-0719">Serine esterase</keyword>
<comment type="similarity">
    <text evidence="1">Belongs to the cutinase family.</text>
</comment>
<feature type="chain" id="PRO_5016944067" evidence="6">
    <location>
        <begin position="25"/>
        <end position="587"/>
    </location>
</feature>
<dbReference type="GO" id="GO:0052689">
    <property type="term" value="F:carboxylic ester hydrolase activity"/>
    <property type="evidence" value="ECO:0007669"/>
    <property type="project" value="UniProtKB-KW"/>
</dbReference>
<name>A0A370HAG9_9NOCA</name>
<dbReference type="SMART" id="SM01110">
    <property type="entry name" value="Cutinase"/>
    <property type="match status" value="1"/>
</dbReference>
<evidence type="ECO:0000313" key="7">
    <source>
        <dbReference type="EMBL" id="RDI53938.1"/>
    </source>
</evidence>
<evidence type="ECO:0000313" key="8">
    <source>
        <dbReference type="Proteomes" id="UP000255355"/>
    </source>
</evidence>
<comment type="caution">
    <text evidence="7">The sequence shown here is derived from an EMBL/GenBank/DDBJ whole genome shotgun (WGS) entry which is preliminary data.</text>
</comment>
<dbReference type="InterPro" id="IPR000675">
    <property type="entry name" value="Cutinase/axe"/>
</dbReference>
<feature type="signal peptide" evidence="6">
    <location>
        <begin position="1"/>
        <end position="24"/>
    </location>
</feature>
<dbReference type="Pfam" id="PF01083">
    <property type="entry name" value="Cutinase"/>
    <property type="match status" value="1"/>
</dbReference>
<dbReference type="SUPFAM" id="SSF53474">
    <property type="entry name" value="alpha/beta-Hydrolases"/>
    <property type="match status" value="1"/>
</dbReference>
<dbReference type="EMBL" id="QQAZ01000002">
    <property type="protein sequence ID" value="RDI53938.1"/>
    <property type="molecule type" value="Genomic_DNA"/>
</dbReference>
<dbReference type="STRING" id="1210089.GCA_001613165_01735"/>
<gene>
    <name evidence="7" type="ORF">DFR68_10258</name>
</gene>
<feature type="compositionally biased region" description="Pro residues" evidence="5">
    <location>
        <begin position="471"/>
        <end position="501"/>
    </location>
</feature>
<keyword evidence="6" id="KW-0732">Signal</keyword>
<keyword evidence="3" id="KW-0378">Hydrolase</keyword>
<keyword evidence="4" id="KW-1015">Disulfide bond</keyword>
<feature type="region of interest" description="Disordered" evidence="5">
    <location>
        <begin position="469"/>
        <end position="514"/>
    </location>
</feature>
<evidence type="ECO:0000256" key="1">
    <source>
        <dbReference type="ARBA" id="ARBA00007534"/>
    </source>
</evidence>
<proteinExistence type="inferred from homology"/>
<keyword evidence="8" id="KW-1185">Reference proteome</keyword>
<dbReference type="Gene3D" id="3.40.50.1820">
    <property type="entry name" value="alpha/beta hydrolase"/>
    <property type="match status" value="1"/>
</dbReference>
<protein>
    <submittedName>
        <fullName evidence="7">Cutinase</fullName>
    </submittedName>
</protein>
<evidence type="ECO:0000256" key="3">
    <source>
        <dbReference type="ARBA" id="ARBA00022801"/>
    </source>
</evidence>
<dbReference type="PANTHER" id="PTHR33630:SF9">
    <property type="entry name" value="CUTINASE 4"/>
    <property type="match status" value="1"/>
</dbReference>
<dbReference type="AlphaFoldDB" id="A0A370HAG9"/>
<evidence type="ECO:0000256" key="4">
    <source>
        <dbReference type="ARBA" id="ARBA00023157"/>
    </source>
</evidence>
<evidence type="ECO:0000256" key="2">
    <source>
        <dbReference type="ARBA" id="ARBA00022487"/>
    </source>
</evidence>
<dbReference type="Proteomes" id="UP000255355">
    <property type="component" value="Unassembled WGS sequence"/>
</dbReference>